<dbReference type="InterPro" id="IPR018089">
    <property type="entry name" value="OMPdecase_AS"/>
</dbReference>
<evidence type="ECO:0000259" key="13">
    <source>
        <dbReference type="SMART" id="SM00934"/>
    </source>
</evidence>
<evidence type="ECO:0000256" key="10">
    <source>
        <dbReference type="PIRSR" id="PIRSR614732-1"/>
    </source>
</evidence>
<feature type="binding site" evidence="9 11">
    <location>
        <position position="187"/>
    </location>
    <ligand>
        <name>substrate</name>
    </ligand>
</feature>
<comment type="pathway">
    <text evidence="2 9 12">Pyrimidine metabolism; UMP biosynthesis via de novo pathway; UMP from orotate: step 2/2.</text>
</comment>
<dbReference type="PROSITE" id="PS00156">
    <property type="entry name" value="OMPDECASE"/>
    <property type="match status" value="1"/>
</dbReference>
<feature type="binding site" evidence="9 11">
    <location>
        <position position="216"/>
    </location>
    <ligand>
        <name>substrate</name>
    </ligand>
</feature>
<dbReference type="EC" id="4.1.1.23" evidence="9"/>
<protein>
    <recommendedName>
        <fullName evidence="9">Orotidine 5'-phosphate decarboxylase</fullName>
        <ecNumber evidence="9">4.1.1.23</ecNumber>
    </recommendedName>
    <alternativeName>
        <fullName evidence="9">OMP decarboxylase</fullName>
        <shortName evidence="9">OMPDCase</shortName>
        <shortName evidence="9">OMPdecase</shortName>
    </alternativeName>
</protein>
<feature type="binding site" evidence="9 11">
    <location>
        <position position="196"/>
    </location>
    <ligand>
        <name>substrate</name>
    </ligand>
</feature>
<dbReference type="NCBIfam" id="TIGR01740">
    <property type="entry name" value="pyrF"/>
    <property type="match status" value="1"/>
</dbReference>
<evidence type="ECO:0000313" key="14">
    <source>
        <dbReference type="EMBL" id="OIJ13228.1"/>
    </source>
</evidence>
<dbReference type="EMBL" id="MLQR01000029">
    <property type="protein sequence ID" value="OIJ13228.1"/>
    <property type="molecule type" value="Genomic_DNA"/>
</dbReference>
<dbReference type="InterPro" id="IPR001754">
    <property type="entry name" value="OMPdeCOase_dom"/>
</dbReference>
<feature type="binding site" evidence="9 11">
    <location>
        <position position="217"/>
    </location>
    <ligand>
        <name>substrate</name>
    </ligand>
</feature>
<organism evidence="14 15">
    <name type="scientific">Anaerobacillus alkalilacustris</name>
    <dbReference type="NCBI Taxonomy" id="393763"/>
    <lineage>
        <taxon>Bacteria</taxon>
        <taxon>Bacillati</taxon>
        <taxon>Bacillota</taxon>
        <taxon>Bacilli</taxon>
        <taxon>Bacillales</taxon>
        <taxon>Bacillaceae</taxon>
        <taxon>Anaerobacillus</taxon>
    </lineage>
</organism>
<feature type="active site" description="Proton donor" evidence="9">
    <location>
        <position position="64"/>
    </location>
</feature>
<evidence type="ECO:0000256" key="8">
    <source>
        <dbReference type="ARBA" id="ARBA00061012"/>
    </source>
</evidence>
<dbReference type="GO" id="GO:0044205">
    <property type="term" value="P:'de novo' UMP biosynthetic process"/>
    <property type="evidence" value="ECO:0007669"/>
    <property type="project" value="UniProtKB-UniRule"/>
</dbReference>
<dbReference type="InterPro" id="IPR013785">
    <property type="entry name" value="Aldolase_TIM"/>
</dbReference>
<dbReference type="CDD" id="cd04725">
    <property type="entry name" value="OMP_decarboxylase_like"/>
    <property type="match status" value="1"/>
</dbReference>
<comment type="subunit">
    <text evidence="3 9">Homodimer.</text>
</comment>
<dbReference type="PANTHER" id="PTHR32119:SF2">
    <property type="entry name" value="OROTIDINE 5'-PHOSPHATE DECARBOXYLASE"/>
    <property type="match status" value="1"/>
</dbReference>
<evidence type="ECO:0000256" key="4">
    <source>
        <dbReference type="ARBA" id="ARBA00022793"/>
    </source>
</evidence>
<feature type="binding site" evidence="9 11">
    <location>
        <position position="13"/>
    </location>
    <ligand>
        <name>substrate</name>
    </ligand>
</feature>
<dbReference type="GO" id="GO:0005829">
    <property type="term" value="C:cytosol"/>
    <property type="evidence" value="ECO:0007669"/>
    <property type="project" value="TreeGrafter"/>
</dbReference>
<keyword evidence="4 9" id="KW-0210">Decarboxylase</keyword>
<feature type="active site" description="For OMPdecase activity" evidence="10">
    <location>
        <position position="62"/>
    </location>
</feature>
<feature type="domain" description="Orotidine 5'-phosphate decarboxylase" evidence="13">
    <location>
        <begin position="7"/>
        <end position="232"/>
    </location>
</feature>
<comment type="catalytic activity">
    <reaction evidence="7 9 12">
        <text>orotidine 5'-phosphate + H(+) = UMP + CO2</text>
        <dbReference type="Rhea" id="RHEA:11596"/>
        <dbReference type="ChEBI" id="CHEBI:15378"/>
        <dbReference type="ChEBI" id="CHEBI:16526"/>
        <dbReference type="ChEBI" id="CHEBI:57538"/>
        <dbReference type="ChEBI" id="CHEBI:57865"/>
        <dbReference type="EC" id="4.1.1.23"/>
    </reaction>
</comment>
<dbReference type="SMART" id="SM00934">
    <property type="entry name" value="OMPdecase"/>
    <property type="match status" value="1"/>
</dbReference>
<evidence type="ECO:0000256" key="9">
    <source>
        <dbReference type="HAMAP-Rule" id="MF_01200"/>
    </source>
</evidence>
<dbReference type="GO" id="GO:0004590">
    <property type="term" value="F:orotidine-5'-phosphate decarboxylase activity"/>
    <property type="evidence" value="ECO:0007669"/>
    <property type="project" value="UniProtKB-UniRule"/>
</dbReference>
<gene>
    <name evidence="9" type="primary">pyrF</name>
    <name evidence="14" type="ORF">BKP37_12040</name>
</gene>
<dbReference type="Pfam" id="PF00215">
    <property type="entry name" value="OMPdecase"/>
    <property type="match status" value="1"/>
</dbReference>
<evidence type="ECO:0000256" key="2">
    <source>
        <dbReference type="ARBA" id="ARBA00004861"/>
    </source>
</evidence>
<dbReference type="AlphaFoldDB" id="A0A1S2LL25"/>
<feature type="binding site" evidence="9 11">
    <location>
        <position position="125"/>
    </location>
    <ligand>
        <name>substrate</name>
    </ligand>
</feature>
<evidence type="ECO:0000256" key="3">
    <source>
        <dbReference type="ARBA" id="ARBA00011738"/>
    </source>
</evidence>
<dbReference type="SUPFAM" id="SSF51366">
    <property type="entry name" value="Ribulose-phoshate binding barrel"/>
    <property type="match status" value="1"/>
</dbReference>
<feature type="active site" description="For OMPdecase activity" evidence="10">
    <location>
        <position position="67"/>
    </location>
</feature>
<keyword evidence="5 9" id="KW-0665">Pyrimidine biosynthesis</keyword>
<comment type="caution">
    <text evidence="14">The sequence shown here is derived from an EMBL/GenBank/DDBJ whole genome shotgun (WGS) entry which is preliminary data.</text>
</comment>
<dbReference type="Gene3D" id="3.20.20.70">
    <property type="entry name" value="Aldolase class I"/>
    <property type="match status" value="1"/>
</dbReference>
<feature type="active site" description="For OMPdecase activity" evidence="10">
    <location>
        <position position="64"/>
    </location>
</feature>
<dbReference type="PANTHER" id="PTHR32119">
    <property type="entry name" value="OROTIDINE 5'-PHOSPHATE DECARBOXYLASE"/>
    <property type="match status" value="1"/>
</dbReference>
<comment type="function">
    <text evidence="1 9">Catalyzes the decarboxylation of orotidine 5'-monophosphate (OMP) to uridine 5'-monophosphate (UMP).</text>
</comment>
<proteinExistence type="inferred from homology"/>
<dbReference type="OrthoDB" id="9806203at2"/>
<dbReference type="InterPro" id="IPR047596">
    <property type="entry name" value="OMPdecase_bac"/>
</dbReference>
<dbReference type="UniPathway" id="UPA00070">
    <property type="reaction ID" value="UER00120"/>
</dbReference>
<dbReference type="GO" id="GO:0006207">
    <property type="term" value="P:'de novo' pyrimidine nucleobase biosynthetic process"/>
    <property type="evidence" value="ECO:0007669"/>
    <property type="project" value="InterPro"/>
</dbReference>
<dbReference type="InterPro" id="IPR014732">
    <property type="entry name" value="OMPdecase"/>
</dbReference>
<evidence type="ECO:0000256" key="5">
    <source>
        <dbReference type="ARBA" id="ARBA00022975"/>
    </source>
</evidence>
<evidence type="ECO:0000256" key="6">
    <source>
        <dbReference type="ARBA" id="ARBA00023239"/>
    </source>
</evidence>
<evidence type="ECO:0000256" key="11">
    <source>
        <dbReference type="PIRSR" id="PIRSR614732-2"/>
    </source>
</evidence>
<keyword evidence="15" id="KW-1185">Reference proteome</keyword>
<dbReference type="FunFam" id="3.20.20.70:FF:000015">
    <property type="entry name" value="Orotidine 5'-phosphate decarboxylase"/>
    <property type="match status" value="1"/>
</dbReference>
<accession>A0A1S2LL25</accession>
<dbReference type="InterPro" id="IPR011060">
    <property type="entry name" value="RibuloseP-bd_barrel"/>
</dbReference>
<comment type="similarity">
    <text evidence="8 9">Belongs to the OMP decarboxylase family. Type 1 subfamily.</text>
</comment>
<evidence type="ECO:0000256" key="12">
    <source>
        <dbReference type="RuleBase" id="RU000512"/>
    </source>
</evidence>
<sequence length="245" mass="27064">MNINKNPIIIALDYSEEYQVWELIDKFDDEQLFLKVGMELYYSCGNNLLHKLKDKGHNIFLDLKLHDIPNTVGKAMKSLARLDVDIVNVHAAGGCLMMERALEGLIAGTVSGKERPICIAVTQLTSTSQEVMREQLKINGNIEDVVVHYAKLANESGLDGVVSSPLEVPLVKESCGTSFLTVTPGIRMIGDSKDDQQRITTPKQAKSLGSDFIVVGRSITASKNPLEAYLKIKNEWNDISETTIS</sequence>
<feature type="binding site" evidence="9 11">
    <location>
        <position position="35"/>
    </location>
    <ligand>
        <name>substrate</name>
    </ligand>
</feature>
<dbReference type="Proteomes" id="UP000179524">
    <property type="component" value="Unassembled WGS sequence"/>
</dbReference>
<evidence type="ECO:0000256" key="7">
    <source>
        <dbReference type="ARBA" id="ARBA00049157"/>
    </source>
</evidence>
<dbReference type="NCBIfam" id="NF001273">
    <property type="entry name" value="PRK00230.1"/>
    <property type="match status" value="1"/>
</dbReference>
<feature type="binding site" evidence="9">
    <location>
        <begin position="62"/>
        <end position="71"/>
    </location>
    <ligand>
        <name>substrate</name>
    </ligand>
</feature>
<reference evidence="14 15" key="1">
    <citation type="submission" date="2016-10" db="EMBL/GenBank/DDBJ databases">
        <title>Draft genome sequences of four alkaliphilic bacteria belonging to the Anaerobacillus genus.</title>
        <authorList>
            <person name="Bassil N.M."/>
            <person name="Lloyd J.R."/>
        </authorList>
    </citation>
    <scope>NUCLEOTIDE SEQUENCE [LARGE SCALE GENOMIC DNA]</scope>
    <source>
        <strain evidence="14 15">DSM 18345</strain>
    </source>
</reference>
<dbReference type="RefSeq" id="WP_071309828.1">
    <property type="nucleotide sequence ID" value="NZ_MLQR01000029.1"/>
</dbReference>
<evidence type="ECO:0000313" key="15">
    <source>
        <dbReference type="Proteomes" id="UP000179524"/>
    </source>
</evidence>
<dbReference type="HAMAP" id="MF_01200_B">
    <property type="entry name" value="OMPdecase_type1_B"/>
    <property type="match status" value="1"/>
</dbReference>
<evidence type="ECO:0000256" key="1">
    <source>
        <dbReference type="ARBA" id="ARBA00002356"/>
    </source>
</evidence>
<keyword evidence="6 9" id="KW-0456">Lyase</keyword>
<name>A0A1S2LL25_9BACI</name>